<dbReference type="Proteomes" id="UP001183881">
    <property type="component" value="Unassembled WGS sequence"/>
</dbReference>
<evidence type="ECO:0000313" key="4">
    <source>
        <dbReference type="Proteomes" id="UP001183881"/>
    </source>
</evidence>
<name>A0ABU2PS74_9ACTN</name>
<protein>
    <submittedName>
        <fullName evidence="3">CHAT domain-containing protein</fullName>
    </submittedName>
</protein>
<dbReference type="InterPro" id="IPR024983">
    <property type="entry name" value="CHAT_dom"/>
</dbReference>
<organism evidence="3 4">
    <name type="scientific">Streptomyces edwardsiae</name>
    <dbReference type="NCBI Taxonomy" id="3075527"/>
    <lineage>
        <taxon>Bacteria</taxon>
        <taxon>Bacillati</taxon>
        <taxon>Actinomycetota</taxon>
        <taxon>Actinomycetes</taxon>
        <taxon>Kitasatosporales</taxon>
        <taxon>Streptomycetaceae</taxon>
        <taxon>Streptomyces</taxon>
    </lineage>
</organism>
<sequence>MIEDGTSDVADRLRGILTSGDPAGAPDPEALADAEWLEGRLRELDGETLEACADALLPYFLRGDGNIPGPLLPLLADAAEPVAREWLAQAGSTKDPALHGRVADVWQRVVAATGAGHPRCPERRVLLALARWGLYGATRSGDALDGSVKAARQALEVLPEPGEGRAAMLSLLRMALWDRHRSARGAGGQRATGSRADLDEVIETGRQVLDLADALDASSAHVRALLADQWEVLRTRYGATGTAADLAELTAVARRLAELTAPGTPEHADRLADLGICLRIRLARTGEPGVLDESIEVDRRAALSTADGSPRRAHRFSYLGISLFTRFENGGEVRDLEEAVDASRTALAALPAAHAERPVFRGNLLVALRARSARSSGTADHDEIIGLLQQGADEESAGPGRTRATRAGETHGQLAELLLARHLRTGAVDDLARSITHGREALRWLPGDHAGRPVTAHVLARALTAQAWLSGELVLLDEAVGTYRHLAGLPTATDGFRRTAQASLAAVLWTRHDWTGDRADLDEAVTQWEEVTRERTRPVVGDELFAEWLSAFAEPLRKRFERYGADTDLSRAIALDERALDIMPAGSTLRPGVLVSLGASLRARFERTGRTADLDRALALGREGVRDSTPAGPSDRAGALGELGITHQVRFRRFGDPGDLDASVERLRAALAADEDAPRRRPLLFSALSTALSTRYAHTGATADLDDAIDAGHRAVRALPEGHPSRGIRLSHLGVALQEHSERQDRVAGLEAAVALQRQAVEALTEGHPGAPGVLSNLGTALLVLHHRTGAVADLDEAVTVYRRSLDRAPEDDPGRAGTLSNLGGALRARYALTAVPQDLDDAVSVQREALGLTPENHYERVTRLHNLAHPLLERHARTRDPRDLGEAVGLFVDMVSLRTAPAAVRIRAAWTAAVMTARWNRRHAARLLEAAVRLLPEVAPRRLDRDDQQHGLGQFAGLAADAAALVLGGPGSDLMASLGLGNGEPALITFSGRSPLLLAGTDGSDEGEGTDGQRRAARALGLLELGRGVLLGQALDTRDDALTLLHARKRGLARKYVALRDALGREPIRREGPTGLFAGPVRHEPPRREETAVTSPDRQELARAFAAVQDRIRALGGEFERFGLPPTEERLRDAARHGPVVIVNVSRFGSHALLLTGGDIRSLPLTGLTPEAVTDRATAFHQALSDVGDPGHPDPVAAQAVLHRTLEWLWDTVAEPVLGDLGIIGGSGDVPPPAGELPRVWWVPGGALSRLPLHAAGHHRDRADGTTPRTVMDRAVSSYTPTVRALHHALGRAEAPPVPEPRTLVVAVPGQPGPRYLSTAHDEAALVAEHAPGTTLLTGRNAPAGGAAALPTVANVLRGLPEATVAHFACHGLTDSRDPSHSHLVLREDPPGTSGAFTVAALSAVDLSRARLAYLSACRTAVVDIAGLQDESIHLTSAFLIAGFPHVIGTLWQVQDDAAYEMADTFYRELRARTASGLALPESARALRAAAVAARDSLQAPSLWAAHIHTGA</sequence>
<dbReference type="Gene3D" id="1.25.40.10">
    <property type="entry name" value="Tetratricopeptide repeat domain"/>
    <property type="match status" value="2"/>
</dbReference>
<proteinExistence type="predicted"/>
<feature type="compositionally biased region" description="Basic and acidic residues" evidence="1">
    <location>
        <begin position="1082"/>
        <end position="1093"/>
    </location>
</feature>
<dbReference type="Pfam" id="PF12770">
    <property type="entry name" value="CHAT"/>
    <property type="match status" value="1"/>
</dbReference>
<keyword evidence="4" id="KW-1185">Reference proteome</keyword>
<evidence type="ECO:0000256" key="1">
    <source>
        <dbReference type="SAM" id="MobiDB-lite"/>
    </source>
</evidence>
<evidence type="ECO:0000313" key="3">
    <source>
        <dbReference type="EMBL" id="MDT0393854.1"/>
    </source>
</evidence>
<gene>
    <name evidence="3" type="ORF">RM705_03920</name>
</gene>
<dbReference type="RefSeq" id="WP_311641338.1">
    <property type="nucleotide sequence ID" value="NZ_JAVRFA010000003.1"/>
</dbReference>
<comment type="caution">
    <text evidence="3">The sequence shown here is derived from an EMBL/GenBank/DDBJ whole genome shotgun (WGS) entry which is preliminary data.</text>
</comment>
<evidence type="ECO:0000259" key="2">
    <source>
        <dbReference type="Pfam" id="PF12770"/>
    </source>
</evidence>
<reference evidence="4" key="1">
    <citation type="submission" date="2023-07" db="EMBL/GenBank/DDBJ databases">
        <title>30 novel species of actinomycetes from the DSMZ collection.</title>
        <authorList>
            <person name="Nouioui I."/>
        </authorList>
    </citation>
    <scope>NUCLEOTIDE SEQUENCE [LARGE SCALE GENOMIC DNA]</scope>
    <source>
        <strain evidence="4">DSM 41636</strain>
    </source>
</reference>
<accession>A0ABU2PS74</accession>
<dbReference type="SUPFAM" id="SSF48452">
    <property type="entry name" value="TPR-like"/>
    <property type="match status" value="1"/>
</dbReference>
<dbReference type="InterPro" id="IPR011990">
    <property type="entry name" value="TPR-like_helical_dom_sf"/>
</dbReference>
<dbReference type="EMBL" id="JAVRFA010000003">
    <property type="protein sequence ID" value="MDT0393854.1"/>
    <property type="molecule type" value="Genomic_DNA"/>
</dbReference>
<feature type="domain" description="CHAT" evidence="2">
    <location>
        <begin position="1205"/>
        <end position="1512"/>
    </location>
</feature>
<feature type="region of interest" description="Disordered" evidence="1">
    <location>
        <begin position="1071"/>
        <end position="1093"/>
    </location>
</feature>